<dbReference type="GO" id="GO:0006351">
    <property type="term" value="P:DNA-templated transcription"/>
    <property type="evidence" value="ECO:0007669"/>
    <property type="project" value="InterPro"/>
</dbReference>
<organism evidence="2 3">
    <name type="scientific">Nannocystis pusilla</name>
    <dbReference type="NCBI Taxonomy" id="889268"/>
    <lineage>
        <taxon>Bacteria</taxon>
        <taxon>Pseudomonadati</taxon>
        <taxon>Myxococcota</taxon>
        <taxon>Polyangia</taxon>
        <taxon>Nannocystales</taxon>
        <taxon>Nannocystaceae</taxon>
        <taxon>Nannocystis</taxon>
    </lineage>
</organism>
<dbReference type="RefSeq" id="WP_267771055.1">
    <property type="nucleotide sequence ID" value="NZ_JAPNKE010000002.1"/>
</dbReference>
<dbReference type="InterPro" id="IPR011260">
    <property type="entry name" value="RNAP_asu_C"/>
</dbReference>
<evidence type="ECO:0000313" key="3">
    <source>
        <dbReference type="Proteomes" id="UP001150924"/>
    </source>
</evidence>
<dbReference type="SUPFAM" id="SSF47789">
    <property type="entry name" value="C-terminal domain of RNA polymerase alpha subunit"/>
    <property type="match status" value="1"/>
</dbReference>
<comment type="caution">
    <text evidence="2">The sequence shown here is derived from an EMBL/GenBank/DDBJ whole genome shotgun (WGS) entry which is preliminary data.</text>
</comment>
<dbReference type="EMBL" id="JAPNKE010000002">
    <property type="protein sequence ID" value="MCY1008424.1"/>
    <property type="molecule type" value="Genomic_DNA"/>
</dbReference>
<protein>
    <recommendedName>
        <fullName evidence="1">RNA polymerase alpha subunit C-terminal domain-containing protein</fullName>
    </recommendedName>
</protein>
<name>A0A9X3ES84_9BACT</name>
<reference evidence="2" key="1">
    <citation type="submission" date="2022-11" db="EMBL/GenBank/DDBJ databases">
        <title>Minimal conservation of predation-associated metabolite biosynthetic gene clusters underscores biosynthetic potential of Myxococcota including descriptions for ten novel species: Archangium lansinium sp. nov., Myxococcus landrumus sp. nov., Nannocystis bai.</title>
        <authorList>
            <person name="Ahearne A."/>
            <person name="Stevens C."/>
            <person name="Phillips K."/>
        </authorList>
    </citation>
    <scope>NUCLEOTIDE SEQUENCE</scope>
    <source>
        <strain evidence="2">Na p29</strain>
    </source>
</reference>
<keyword evidence="3" id="KW-1185">Reference proteome</keyword>
<evidence type="ECO:0000313" key="2">
    <source>
        <dbReference type="EMBL" id="MCY1008424.1"/>
    </source>
</evidence>
<feature type="domain" description="RNA polymerase alpha subunit C-terminal" evidence="1">
    <location>
        <begin position="3"/>
        <end position="59"/>
    </location>
</feature>
<gene>
    <name evidence="2" type="ORF">OV079_23275</name>
</gene>
<proteinExistence type="predicted"/>
<evidence type="ECO:0000259" key="1">
    <source>
        <dbReference type="Pfam" id="PF03118"/>
    </source>
</evidence>
<dbReference type="GO" id="GO:0003677">
    <property type="term" value="F:DNA binding"/>
    <property type="evidence" value="ECO:0007669"/>
    <property type="project" value="InterPro"/>
</dbReference>
<dbReference type="AlphaFoldDB" id="A0A9X3ES84"/>
<dbReference type="Proteomes" id="UP001150924">
    <property type="component" value="Unassembled WGS sequence"/>
</dbReference>
<dbReference type="Gene3D" id="1.10.150.20">
    <property type="entry name" value="5' to 3' exonuclease, C-terminal subdomain"/>
    <property type="match status" value="1"/>
</dbReference>
<accession>A0A9X3ES84</accession>
<sequence length="84" mass="9616">MDERLDTLVEELEISVRSWNILHQAGIVYLGELVQWRPEDLLDRPSSGQKVVNELREYVTSLGFALGMELPEWKRPDGAPVARP</sequence>
<dbReference type="Pfam" id="PF03118">
    <property type="entry name" value="RNA_pol_A_CTD"/>
    <property type="match status" value="1"/>
</dbReference>
<dbReference type="GO" id="GO:0003899">
    <property type="term" value="F:DNA-directed RNA polymerase activity"/>
    <property type="evidence" value="ECO:0007669"/>
    <property type="project" value="InterPro"/>
</dbReference>